<proteinExistence type="predicted"/>
<dbReference type="Proteomes" id="UP000565078">
    <property type="component" value="Unassembled WGS sequence"/>
</dbReference>
<dbReference type="PANTHER" id="PTHR38813">
    <property type="match status" value="1"/>
</dbReference>
<sequence length="85" mass="10106">MFQVLLGSSSRKFLKKCEKEVYDRVMQKVKELAVNPFPADVKRVVGKEEKVFRLRVGNYRIQYVVFHEKNEILVSDIDKRPRAYD</sequence>
<name>A0A7J4IXV2_9ARCH</name>
<keyword evidence="1" id="KW-1277">Toxin-antitoxin system</keyword>
<dbReference type="InterPro" id="IPR052747">
    <property type="entry name" value="TA_system_RelE_toxin"/>
</dbReference>
<dbReference type="InterPro" id="IPR007712">
    <property type="entry name" value="RelE/ParE_toxin"/>
</dbReference>
<evidence type="ECO:0000313" key="3">
    <source>
        <dbReference type="Proteomes" id="UP000565078"/>
    </source>
</evidence>
<dbReference type="Gene3D" id="3.30.2310.20">
    <property type="entry name" value="RelE-like"/>
    <property type="match status" value="1"/>
</dbReference>
<dbReference type="Pfam" id="PF05016">
    <property type="entry name" value="ParE_toxin"/>
    <property type="match status" value="1"/>
</dbReference>
<dbReference type="PANTHER" id="PTHR38813:SF1">
    <property type="entry name" value="TOXIN RELE1-RELATED"/>
    <property type="match status" value="1"/>
</dbReference>
<reference evidence="3" key="1">
    <citation type="journal article" date="2020" name="bioRxiv">
        <title>A rank-normalized archaeal taxonomy based on genome phylogeny resolves widespread incomplete and uneven classifications.</title>
        <authorList>
            <person name="Rinke C."/>
            <person name="Chuvochina M."/>
            <person name="Mussig A.J."/>
            <person name="Chaumeil P.-A."/>
            <person name="Waite D.W."/>
            <person name="Whitman W.B."/>
            <person name="Parks D.H."/>
            <person name="Hugenholtz P."/>
        </authorList>
    </citation>
    <scope>NUCLEOTIDE SEQUENCE [LARGE SCALE GENOMIC DNA]</scope>
</reference>
<comment type="caution">
    <text evidence="2">The sequence shown here is derived from an EMBL/GenBank/DDBJ whole genome shotgun (WGS) entry which is preliminary data.</text>
</comment>
<dbReference type="SUPFAM" id="SSF143011">
    <property type="entry name" value="RelE-like"/>
    <property type="match status" value="1"/>
</dbReference>
<evidence type="ECO:0000256" key="1">
    <source>
        <dbReference type="ARBA" id="ARBA00022649"/>
    </source>
</evidence>
<dbReference type="EMBL" id="DUGC01000109">
    <property type="protein sequence ID" value="HIH10342.1"/>
    <property type="molecule type" value="Genomic_DNA"/>
</dbReference>
<evidence type="ECO:0000313" key="2">
    <source>
        <dbReference type="EMBL" id="HIH10342.1"/>
    </source>
</evidence>
<dbReference type="AlphaFoldDB" id="A0A7J4IXV2"/>
<protein>
    <submittedName>
        <fullName evidence="2">Type II toxin-antitoxin system RelE/ParE family toxin</fullName>
    </submittedName>
</protein>
<gene>
    <name evidence="2" type="ORF">HA254_06795</name>
</gene>
<dbReference type="InterPro" id="IPR035093">
    <property type="entry name" value="RelE/ParE_toxin_dom_sf"/>
</dbReference>
<accession>A0A7J4IXV2</accession>
<organism evidence="2 3">
    <name type="scientific">Candidatus Iainarchaeum sp</name>
    <dbReference type="NCBI Taxonomy" id="3101447"/>
    <lineage>
        <taxon>Archaea</taxon>
        <taxon>Candidatus Iainarchaeota</taxon>
        <taxon>Candidatus Iainarchaeia</taxon>
        <taxon>Candidatus Iainarchaeales</taxon>
        <taxon>Candidatus Iainarchaeaceae</taxon>
        <taxon>Candidatus Iainarchaeum</taxon>
    </lineage>
</organism>